<proteinExistence type="predicted"/>
<dbReference type="SMART" id="SM00028">
    <property type="entry name" value="TPR"/>
    <property type="match status" value="2"/>
</dbReference>
<dbReference type="PROSITE" id="PS50293">
    <property type="entry name" value="TPR_REGION"/>
    <property type="match status" value="1"/>
</dbReference>
<dbReference type="InterPro" id="IPR019734">
    <property type="entry name" value="TPR_rpt"/>
</dbReference>
<dbReference type="PROSITE" id="PS50005">
    <property type="entry name" value="TPR"/>
    <property type="match status" value="1"/>
</dbReference>
<evidence type="ECO:0000313" key="2">
    <source>
        <dbReference type="EMBL" id="HGE99863.1"/>
    </source>
</evidence>
<feature type="repeat" description="TPR" evidence="1">
    <location>
        <begin position="45"/>
        <end position="78"/>
    </location>
</feature>
<dbReference type="EMBL" id="DTMQ01000044">
    <property type="protein sequence ID" value="HGE99863.1"/>
    <property type="molecule type" value="Genomic_DNA"/>
</dbReference>
<dbReference type="SUPFAM" id="SSF48452">
    <property type="entry name" value="TPR-like"/>
    <property type="match status" value="1"/>
</dbReference>
<dbReference type="AlphaFoldDB" id="A0A7C3UQB6"/>
<name>A0A7C3UQB6_UNCW3</name>
<comment type="caution">
    <text evidence="2">The sequence shown here is derived from an EMBL/GenBank/DDBJ whole genome shotgun (WGS) entry which is preliminary data.</text>
</comment>
<keyword evidence="1" id="KW-0802">TPR repeat</keyword>
<dbReference type="InterPro" id="IPR011990">
    <property type="entry name" value="TPR-like_helical_dom_sf"/>
</dbReference>
<gene>
    <name evidence="2" type="ORF">ENX07_07350</name>
</gene>
<reference evidence="2" key="1">
    <citation type="journal article" date="2020" name="mSystems">
        <title>Genome- and Community-Level Interaction Insights into Carbon Utilization and Element Cycling Functions of Hydrothermarchaeota in Hydrothermal Sediment.</title>
        <authorList>
            <person name="Zhou Z."/>
            <person name="Liu Y."/>
            <person name="Xu W."/>
            <person name="Pan J."/>
            <person name="Luo Z.H."/>
            <person name="Li M."/>
        </authorList>
    </citation>
    <scope>NUCLEOTIDE SEQUENCE [LARGE SCALE GENOMIC DNA]</scope>
    <source>
        <strain evidence="2">SpSt-906</strain>
    </source>
</reference>
<dbReference type="Pfam" id="PF13424">
    <property type="entry name" value="TPR_12"/>
    <property type="match status" value="1"/>
</dbReference>
<evidence type="ECO:0000256" key="1">
    <source>
        <dbReference type="PROSITE-ProRule" id="PRU00339"/>
    </source>
</evidence>
<sequence length="91" mass="10737">MRKKKVTSEGRFSELMEEAQFYFLNQNYDEAQRLLEEALKIKPDARALYTLGLIFEIKNEKEKAQEMYRSALELEPNLKEAEEHLAKILKG</sequence>
<accession>A0A7C3UQB6</accession>
<dbReference type="Gene3D" id="1.25.40.10">
    <property type="entry name" value="Tetratricopeptide repeat domain"/>
    <property type="match status" value="1"/>
</dbReference>
<organism evidence="2">
    <name type="scientific">candidate division WOR-3 bacterium</name>
    <dbReference type="NCBI Taxonomy" id="2052148"/>
    <lineage>
        <taxon>Bacteria</taxon>
        <taxon>Bacteria division WOR-3</taxon>
    </lineage>
</organism>
<protein>
    <submittedName>
        <fullName evidence="2">Tetratricopeptide repeat protein</fullName>
    </submittedName>
</protein>